<dbReference type="AlphaFoldDB" id="A0A7X2H715"/>
<dbReference type="PANTHER" id="PTHR36848">
    <property type="entry name" value="DNA-BINDING PROTEIN (PUTATIVE SECRETED PROTEIN)-RELATED"/>
    <property type="match status" value="1"/>
</dbReference>
<dbReference type="InterPro" id="IPR008979">
    <property type="entry name" value="Galactose-bd-like_sf"/>
</dbReference>
<organism evidence="1 2">
    <name type="scientific">Paenibacillus monticola</name>
    <dbReference type="NCBI Taxonomy" id="2666075"/>
    <lineage>
        <taxon>Bacteria</taxon>
        <taxon>Bacillati</taxon>
        <taxon>Bacillota</taxon>
        <taxon>Bacilli</taxon>
        <taxon>Bacillales</taxon>
        <taxon>Paenibacillaceae</taxon>
        <taxon>Paenibacillus</taxon>
    </lineage>
</organism>
<proteinExistence type="predicted"/>
<dbReference type="NCBIfam" id="NF045579">
    <property type="entry name" value="rhamnoside_JR"/>
    <property type="match status" value="1"/>
</dbReference>
<name>A0A7X2H715_9BACL</name>
<dbReference type="InterPro" id="IPR029062">
    <property type="entry name" value="Class_I_gatase-like"/>
</dbReference>
<dbReference type="Proteomes" id="UP000463051">
    <property type="component" value="Unassembled WGS sequence"/>
</dbReference>
<keyword evidence="2" id="KW-1185">Reference proteome</keyword>
<dbReference type="Gene3D" id="3.40.50.880">
    <property type="match status" value="1"/>
</dbReference>
<comment type="caution">
    <text evidence="1">The sequence shown here is derived from an EMBL/GenBank/DDBJ whole genome shotgun (WGS) entry which is preliminary data.</text>
</comment>
<dbReference type="RefSeq" id="WP_154120047.1">
    <property type="nucleotide sequence ID" value="NZ_WJXB01000006.1"/>
</dbReference>
<dbReference type="InterPro" id="IPR053161">
    <property type="entry name" value="Ulvan_degrading_GH"/>
</dbReference>
<dbReference type="EMBL" id="WJXB01000006">
    <property type="protein sequence ID" value="MRN54694.1"/>
    <property type="molecule type" value="Genomic_DNA"/>
</dbReference>
<dbReference type="Pfam" id="PF17132">
    <property type="entry name" value="Glyco_hydro_106"/>
    <property type="match status" value="1"/>
</dbReference>
<dbReference type="CDD" id="cd03143">
    <property type="entry name" value="A4_beta-galactosidase_middle_domain"/>
    <property type="match status" value="1"/>
</dbReference>
<dbReference type="PANTHER" id="PTHR36848:SF2">
    <property type="entry name" value="SECRETED PROTEIN"/>
    <property type="match status" value="1"/>
</dbReference>
<accession>A0A7X2H715</accession>
<dbReference type="Gene3D" id="2.60.120.260">
    <property type="entry name" value="Galactose-binding domain-like"/>
    <property type="match status" value="2"/>
</dbReference>
<evidence type="ECO:0000313" key="1">
    <source>
        <dbReference type="EMBL" id="MRN54694.1"/>
    </source>
</evidence>
<sequence>MIDTQGLENLFQNPSMTYRPQPFWFLNHDYKPELLRSQLQEMSEKGVGGVVLHSRHGKTEEYFSDAYFDMLETCIEECIKLGMQTWLYDEDNWPSGTFGGKLTQQFPEYRMRYLRVEEKRYSSADGQQECLIDFALEDGHSLISILAYRIKQQDGDTVILQDNPQDLTPLYDGSWQPKEEGDFVILVFWECEVAEKVTFARGYYLDTMNPEAVNKFIELGYGPFDRLSAHFGKNIQGVFTDEPGLMIHDGFGGVEAIKTSVEHLDRNLPGMILAWTRNLPERFEQHCGYSLTSNLGSLLYQVEETSHKVREDYYAALTYWYIDAYHRGLHSWCEARGLAYIGHTLEEPIWGQARSQGNQTQVLREFDYPGVDYLQAGIGTKENPYRILSVKCASSVAHLEGKERVICEAFGASDHGYSMRQRRLDANFMAFLGVNLFIPHAFYYSFEGYRKTDFPQTEFYHAPHWEHYHVFADYIARLSLMGSLGHHNAHILLLSPVHTVYQEMFENGMAELAPTSDVLHALLSDRLIRNQLDYDYLDDSQLTESLVAQGNLTFAKSRERYRAVILPGMKVMSVASAAKLNEFVQGGGLLVAIGEVPSHSFNQADDPVLKEYLKPLFPHSGGLEWHEYGQGKTLFLSELKVTADDARYLCEQLSLFPGVDQFASRWFIPEAEKERVIVSCRLIEEKLYYWVMNWSEVSAEIQCLVKPLERVEEWKLENGERILLAQRESNEFRLEPGELRIVSVVESDSQKVLEPFYSIEKTIELPAAWEFELEDPNVKILDRWEVIFNDRESRMNAVMPGQTNTYRTRIMINASAVGKEMSLVTDDIDQYVPSHIGFLSRRRSVEIYINGHRLPALEPAGWQDHFYKSVNLTPYVHSGENVIELLTISLLEPMIRVASPLFLIGDFALNEEGVVISSHQPITGYWSEQGYPHLSGKADYMQSFMMSDIKVDEAQQFELELENVRESASVLINGQFVGTRLWPPYRWDITKALRPGSNEIRIQVANTLANLYGKEVLPSGLSGKGWIHVKTLTVK</sequence>
<dbReference type="SUPFAM" id="SSF49785">
    <property type="entry name" value="Galactose-binding domain-like"/>
    <property type="match status" value="1"/>
</dbReference>
<evidence type="ECO:0000313" key="2">
    <source>
        <dbReference type="Proteomes" id="UP000463051"/>
    </source>
</evidence>
<reference evidence="1 2" key="1">
    <citation type="submission" date="2019-11" db="EMBL/GenBank/DDBJ databases">
        <title>Paenibacillus monticola sp. nov., a novel PGPR strain isolated from mountain sample in China.</title>
        <authorList>
            <person name="Zhao Q."/>
            <person name="Li H.-P."/>
            <person name="Zhang J.-L."/>
        </authorList>
    </citation>
    <scope>NUCLEOTIDE SEQUENCE [LARGE SCALE GENOMIC DNA]</scope>
    <source>
        <strain evidence="1 2">LC-T2</strain>
    </source>
</reference>
<gene>
    <name evidence="1" type="ORF">GJB61_17050</name>
</gene>
<protein>
    <submittedName>
        <fullName evidence="1">Beta-galactosidase</fullName>
    </submittedName>
</protein>